<protein>
    <submittedName>
        <fullName evidence="4">Extensin-like</fullName>
    </submittedName>
</protein>
<reference evidence="2 3" key="2">
    <citation type="submission" date="2018-11" db="EMBL/GenBank/DDBJ databases">
        <authorList>
            <consortium name="Pathogen Informatics"/>
        </authorList>
    </citation>
    <scope>NUCLEOTIDE SEQUENCE [LARGE SCALE GENOMIC DNA]</scope>
</reference>
<accession>A0A158R0U7</accession>
<gene>
    <name evidence="2" type="ORF">NBR_LOCUS12571</name>
</gene>
<evidence type="ECO:0000313" key="3">
    <source>
        <dbReference type="Proteomes" id="UP000271162"/>
    </source>
</evidence>
<reference evidence="4" key="1">
    <citation type="submission" date="2016-04" db="UniProtKB">
        <authorList>
            <consortium name="WormBaseParasite"/>
        </authorList>
    </citation>
    <scope>IDENTIFICATION</scope>
</reference>
<feature type="compositionally biased region" description="Basic and acidic residues" evidence="1">
    <location>
        <begin position="162"/>
        <end position="174"/>
    </location>
</feature>
<proteinExistence type="predicted"/>
<name>A0A158R0U7_NIPBR</name>
<feature type="compositionally biased region" description="Polar residues" evidence="1">
    <location>
        <begin position="84"/>
        <end position="96"/>
    </location>
</feature>
<dbReference type="Proteomes" id="UP000271162">
    <property type="component" value="Unassembled WGS sequence"/>
</dbReference>
<dbReference type="OMA" id="FAPYHEV"/>
<dbReference type="WBParaSite" id="NBR_0001257001-mRNA-1">
    <property type="protein sequence ID" value="NBR_0001257001-mRNA-1"/>
    <property type="gene ID" value="NBR_0001257001"/>
</dbReference>
<feature type="region of interest" description="Disordered" evidence="1">
    <location>
        <begin position="155"/>
        <end position="174"/>
    </location>
</feature>
<evidence type="ECO:0000313" key="2">
    <source>
        <dbReference type="EMBL" id="VDL76160.1"/>
    </source>
</evidence>
<feature type="compositionally biased region" description="Basic and acidic residues" evidence="1">
    <location>
        <begin position="40"/>
        <end position="65"/>
    </location>
</feature>
<dbReference type="AlphaFoldDB" id="A0A158R0U7"/>
<dbReference type="EMBL" id="UYSL01020793">
    <property type="protein sequence ID" value="VDL76160.1"/>
    <property type="molecule type" value="Genomic_DNA"/>
</dbReference>
<evidence type="ECO:0000313" key="4">
    <source>
        <dbReference type="WBParaSite" id="NBR_0001257001-mRNA-1"/>
    </source>
</evidence>
<evidence type="ECO:0000256" key="1">
    <source>
        <dbReference type="SAM" id="MobiDB-lite"/>
    </source>
</evidence>
<feature type="region of interest" description="Disordered" evidence="1">
    <location>
        <begin position="1"/>
        <end position="111"/>
    </location>
</feature>
<sequence>MERDRPPPLPRRPSNSSSPQVTLSPYLGTRPRLMTAVGENSRELKPLAKESPKVEKKRPGSEKRPVPPPLPKVAKKNNVPAVSTKPNAPPVSTKQNAPPVPSTEELRKRKPADFQELLAAVAVDFSAPRRIVPPPYPRMVNGKLISGCVEIPAPKRQKKVSPKREPHPADKTTPDWERYYLQDDYGNWYTGLDEFVGDSMQQPKEEFIDDYGQPIPNQRYRYDFHDHSYYNYDSYPPVNPAPPEYQYHRDVQPRVRFAPYHEVYEHDLQGRPAPYPSITPSKLFTCEGGPFYETLAPPPPPPDCLPMPTRFAKF</sequence>
<organism evidence="4">
    <name type="scientific">Nippostrongylus brasiliensis</name>
    <name type="common">Rat hookworm</name>
    <dbReference type="NCBI Taxonomy" id="27835"/>
    <lineage>
        <taxon>Eukaryota</taxon>
        <taxon>Metazoa</taxon>
        <taxon>Ecdysozoa</taxon>
        <taxon>Nematoda</taxon>
        <taxon>Chromadorea</taxon>
        <taxon>Rhabditida</taxon>
        <taxon>Rhabditina</taxon>
        <taxon>Rhabditomorpha</taxon>
        <taxon>Strongyloidea</taxon>
        <taxon>Heligmosomidae</taxon>
        <taxon>Nippostrongylus</taxon>
    </lineage>
</organism>
<keyword evidence="3" id="KW-1185">Reference proteome</keyword>